<keyword evidence="2" id="KW-0614">Plasmid</keyword>
<dbReference type="PROSITE" id="PS51257">
    <property type="entry name" value="PROKAR_LIPOPROTEIN"/>
    <property type="match status" value="1"/>
</dbReference>
<reference evidence="2" key="1">
    <citation type="submission" date="2019-09" db="EMBL/GenBank/DDBJ databases">
        <authorList>
            <person name="Li Z."/>
        </authorList>
    </citation>
    <scope>NUCLEOTIDE SEQUENCE</scope>
    <source>
        <strain evidence="2">PAB546</strain>
        <plasmid evidence="2">unnamed</plasmid>
    </source>
</reference>
<name>A0A5P9WA99_PSEAI</name>
<protein>
    <recommendedName>
        <fullName evidence="3">Lipoprotein</fullName>
    </recommendedName>
</protein>
<evidence type="ECO:0008006" key="3">
    <source>
        <dbReference type="Google" id="ProtNLM"/>
    </source>
</evidence>
<dbReference type="AlphaFoldDB" id="A0A5P9WA99"/>
<gene>
    <name evidence="2" type="ORF">PNK5461_c0059</name>
</gene>
<feature type="chain" id="PRO_5041089244" description="Lipoprotein" evidence="1">
    <location>
        <begin position="21"/>
        <end position="102"/>
    </location>
</feature>
<accession>A0A5P9WA99</accession>
<feature type="signal peptide" evidence="1">
    <location>
        <begin position="1"/>
        <end position="20"/>
    </location>
</feature>
<dbReference type="RefSeq" id="WP_124119388.1">
    <property type="nucleotide sequence ID" value="NZ_CAADKB010000055.1"/>
</dbReference>
<evidence type="ECO:0000256" key="1">
    <source>
        <dbReference type="SAM" id="SignalP"/>
    </source>
</evidence>
<keyword evidence="1" id="KW-0732">Signal</keyword>
<geneLocation type="plasmid" evidence="2">
    <name>unnamed</name>
</geneLocation>
<organism evidence="2">
    <name type="scientific">Pseudomonas aeruginosa</name>
    <dbReference type="NCBI Taxonomy" id="287"/>
    <lineage>
        <taxon>Bacteria</taxon>
        <taxon>Pseudomonadati</taxon>
        <taxon>Pseudomonadota</taxon>
        <taxon>Gammaproteobacteria</taxon>
        <taxon>Pseudomonadales</taxon>
        <taxon>Pseudomonadaceae</taxon>
        <taxon>Pseudomonas</taxon>
    </lineage>
</organism>
<sequence length="102" mass="10164">MKNLFVLALATLALVAGCNASEEKAPALKATVSPTSAQNCTTTGPDSPIVVGENSVVVIDGKTYSAGQSADCMSGSGNLSTHGANSPIVTGSGAKVIIRTDR</sequence>
<dbReference type="EMBL" id="MN433456">
    <property type="protein sequence ID" value="QFX78197.1"/>
    <property type="molecule type" value="Genomic_DNA"/>
</dbReference>
<proteinExistence type="predicted"/>
<evidence type="ECO:0000313" key="2">
    <source>
        <dbReference type="EMBL" id="QFX78197.1"/>
    </source>
</evidence>